<dbReference type="EMBL" id="JARKIB010000040">
    <property type="protein sequence ID" value="KAJ7759101.1"/>
    <property type="molecule type" value="Genomic_DNA"/>
</dbReference>
<evidence type="ECO:0000313" key="2">
    <source>
        <dbReference type="EMBL" id="KAJ7759101.1"/>
    </source>
</evidence>
<evidence type="ECO:0000313" key="3">
    <source>
        <dbReference type="Proteomes" id="UP001215598"/>
    </source>
</evidence>
<proteinExistence type="predicted"/>
<evidence type="ECO:0000256" key="1">
    <source>
        <dbReference type="SAM" id="Phobius"/>
    </source>
</evidence>
<dbReference type="AlphaFoldDB" id="A0AAD7JAM2"/>
<reference evidence="2" key="1">
    <citation type="submission" date="2023-03" db="EMBL/GenBank/DDBJ databases">
        <title>Massive genome expansion in bonnet fungi (Mycena s.s.) driven by repeated elements and novel gene families across ecological guilds.</title>
        <authorList>
            <consortium name="Lawrence Berkeley National Laboratory"/>
            <person name="Harder C.B."/>
            <person name="Miyauchi S."/>
            <person name="Viragh M."/>
            <person name="Kuo A."/>
            <person name="Thoen E."/>
            <person name="Andreopoulos B."/>
            <person name="Lu D."/>
            <person name="Skrede I."/>
            <person name="Drula E."/>
            <person name="Henrissat B."/>
            <person name="Morin E."/>
            <person name="Kohler A."/>
            <person name="Barry K."/>
            <person name="LaButti K."/>
            <person name="Morin E."/>
            <person name="Salamov A."/>
            <person name="Lipzen A."/>
            <person name="Mereny Z."/>
            <person name="Hegedus B."/>
            <person name="Baldrian P."/>
            <person name="Stursova M."/>
            <person name="Weitz H."/>
            <person name="Taylor A."/>
            <person name="Grigoriev I.V."/>
            <person name="Nagy L.G."/>
            <person name="Martin F."/>
            <person name="Kauserud H."/>
        </authorList>
    </citation>
    <scope>NUCLEOTIDE SEQUENCE</scope>
    <source>
        <strain evidence="2">CBHHK182m</strain>
    </source>
</reference>
<organism evidence="2 3">
    <name type="scientific">Mycena metata</name>
    <dbReference type="NCBI Taxonomy" id="1033252"/>
    <lineage>
        <taxon>Eukaryota</taxon>
        <taxon>Fungi</taxon>
        <taxon>Dikarya</taxon>
        <taxon>Basidiomycota</taxon>
        <taxon>Agaricomycotina</taxon>
        <taxon>Agaricomycetes</taxon>
        <taxon>Agaricomycetidae</taxon>
        <taxon>Agaricales</taxon>
        <taxon>Marasmiineae</taxon>
        <taxon>Mycenaceae</taxon>
        <taxon>Mycena</taxon>
    </lineage>
</organism>
<gene>
    <name evidence="2" type="ORF">B0H16DRAFT_1885038</name>
</gene>
<keyword evidence="1" id="KW-1133">Transmembrane helix</keyword>
<keyword evidence="1" id="KW-0472">Membrane</keyword>
<protein>
    <submittedName>
        <fullName evidence="2">Uncharacterized protein</fullName>
    </submittedName>
</protein>
<name>A0AAD7JAM2_9AGAR</name>
<keyword evidence="1" id="KW-0812">Transmembrane</keyword>
<sequence>MPGIPDGSLPILVSPFSQATAAKVMIGIFGLLFIAASLYYISPARLTRVLSHAMNSLDKVSANIVSAGLLGLMTPDDVAALSLLQSKVGALRAETLLHSLSWHTTICELFKGRSFTLYRCINEVRDLETRIRILEEEHRGRCRSSSVPSSFAMGVSHSTGTARFWFPTA</sequence>
<feature type="transmembrane region" description="Helical" evidence="1">
    <location>
        <begin position="20"/>
        <end position="41"/>
    </location>
</feature>
<dbReference type="Proteomes" id="UP001215598">
    <property type="component" value="Unassembled WGS sequence"/>
</dbReference>
<comment type="caution">
    <text evidence="2">The sequence shown here is derived from an EMBL/GenBank/DDBJ whole genome shotgun (WGS) entry which is preliminary data.</text>
</comment>
<keyword evidence="3" id="KW-1185">Reference proteome</keyword>
<accession>A0AAD7JAM2</accession>